<dbReference type="eggNOG" id="COG5001">
    <property type="taxonomic scope" value="Bacteria"/>
</dbReference>
<dbReference type="NCBIfam" id="TIGR00254">
    <property type="entry name" value="GGDEF"/>
    <property type="match status" value="1"/>
</dbReference>
<evidence type="ECO:0000259" key="2">
    <source>
        <dbReference type="PROSITE" id="PS50887"/>
    </source>
</evidence>
<dbReference type="PROSITE" id="PS50883">
    <property type="entry name" value="EAL"/>
    <property type="match status" value="1"/>
</dbReference>
<dbReference type="Pfam" id="PF00563">
    <property type="entry name" value="EAL"/>
    <property type="match status" value="1"/>
</dbReference>
<feature type="domain" description="GGDEF" evidence="2">
    <location>
        <begin position="244"/>
        <end position="376"/>
    </location>
</feature>
<dbReference type="PATRIC" id="fig|1246995.3.peg.6302"/>
<feature type="domain" description="EAL" evidence="1">
    <location>
        <begin position="386"/>
        <end position="638"/>
    </location>
</feature>
<dbReference type="SUPFAM" id="SSF55073">
    <property type="entry name" value="Nucleotide cyclase"/>
    <property type="match status" value="1"/>
</dbReference>
<dbReference type="InterPro" id="IPR029787">
    <property type="entry name" value="Nucleotide_cyclase"/>
</dbReference>
<dbReference type="Proteomes" id="UP000017746">
    <property type="component" value="Chromosome"/>
</dbReference>
<name>U5W652_9ACTN</name>
<dbReference type="PANTHER" id="PTHR44757">
    <property type="entry name" value="DIGUANYLATE CYCLASE DGCP"/>
    <property type="match status" value="1"/>
</dbReference>
<dbReference type="CDD" id="cd01949">
    <property type="entry name" value="GGDEF"/>
    <property type="match status" value="1"/>
</dbReference>
<dbReference type="PANTHER" id="PTHR44757:SF2">
    <property type="entry name" value="BIOFILM ARCHITECTURE MAINTENANCE PROTEIN MBAA"/>
    <property type="match status" value="1"/>
</dbReference>
<dbReference type="InterPro" id="IPR052155">
    <property type="entry name" value="Biofilm_reg_signaling"/>
</dbReference>
<evidence type="ECO:0000259" key="1">
    <source>
        <dbReference type="PROSITE" id="PS50883"/>
    </source>
</evidence>
<dbReference type="Gene3D" id="3.30.70.270">
    <property type="match status" value="1"/>
</dbReference>
<gene>
    <name evidence="3" type="ORF">AFR_31135</name>
</gene>
<dbReference type="CDD" id="cd01948">
    <property type="entry name" value="EAL"/>
    <property type="match status" value="1"/>
</dbReference>
<dbReference type="SUPFAM" id="SSF141868">
    <property type="entry name" value="EAL domain-like"/>
    <property type="match status" value="1"/>
</dbReference>
<keyword evidence="4" id="KW-1185">Reference proteome</keyword>
<dbReference type="OrthoDB" id="23692at2"/>
<dbReference type="InterPro" id="IPR001633">
    <property type="entry name" value="EAL_dom"/>
</dbReference>
<dbReference type="RefSeq" id="WP_023560821.1">
    <property type="nucleotide sequence ID" value="NC_022657.1"/>
</dbReference>
<evidence type="ECO:0000313" key="3">
    <source>
        <dbReference type="EMBL" id="AGZ44487.1"/>
    </source>
</evidence>
<dbReference type="Pfam" id="PF00990">
    <property type="entry name" value="GGDEF"/>
    <property type="match status" value="1"/>
</dbReference>
<organism evidence="3 4">
    <name type="scientific">Actinoplanes friuliensis DSM 7358</name>
    <dbReference type="NCBI Taxonomy" id="1246995"/>
    <lineage>
        <taxon>Bacteria</taxon>
        <taxon>Bacillati</taxon>
        <taxon>Actinomycetota</taxon>
        <taxon>Actinomycetes</taxon>
        <taxon>Micromonosporales</taxon>
        <taxon>Micromonosporaceae</taxon>
        <taxon>Actinoplanes</taxon>
    </lineage>
</organism>
<sequence>MASRRRAEPRALTSWRVLLAVVVVLTATVVAGVAALQEQIRTRTLDSAVQGVVIISSLVIDRSLTLNDLVDELHPANRAQLDTDLVLLRQRGEVRGLMIWSLTDGRLVYADPDYLLAGRLTDARRRSVPLDHPTAGNATDPATGEHLLEVNYPYDANGDGIVDGLAVMLLPRRDVDSSIARATRLLYGGGLVVLVIALAAVLQVRRRQSAQDHAAVHDPLTGLGNREKLRRVAAPALTAASERHPAALLLLDLNGFKGINDSLGHHAGDQVLTAVARRLEQICPGAGTVIRLGGDEFAVLLPRTGSEQALAVAAAAREAVSRPVVIEGLAVEVGASIGVATAPVHGRELSAVLQQADIAMYRAKKAGGGVLLHDETAGTDETGSRHVTQLAQLRQALEDGLLELYYQPTFAATGEVRDLEALLRWNHPQYGLLAAADFLVAVEQTAMIKPLTAWMLRTATAQGAAWYAAGHRTRIVVNLAAQSLLDDTLPALVIETAAAAGLPLEAISLEFSEATVALDPPRAATALARLAAAGIAVGLDNVGAGTTHWLTVARAPLTRLKLDRELVRLLPGNLAAERIVGGLIRIAGDLGMTSVAVGVETPGTVHRLTELGCDELQGFALCRPLPAGEVSAWLSDHSSIEVA</sequence>
<dbReference type="Gene3D" id="3.20.20.450">
    <property type="entry name" value="EAL domain"/>
    <property type="match status" value="1"/>
</dbReference>
<dbReference type="InterPro" id="IPR035919">
    <property type="entry name" value="EAL_sf"/>
</dbReference>
<reference evidence="3 4" key="1">
    <citation type="journal article" date="2014" name="J. Biotechnol.">
        <title>Complete genome sequence of the actinobacterium Actinoplanes friuliensis HAG 010964, producer of the lipopeptide antibiotic friulimycin.</title>
        <authorList>
            <person name="Ruckert C."/>
            <person name="Szczepanowski R."/>
            <person name="Albersmeier A."/>
            <person name="Goesmann A."/>
            <person name="Fischer N."/>
            <person name="Steinkamper A."/>
            <person name="Puhler A."/>
            <person name="Biener R."/>
            <person name="Schwartz D."/>
            <person name="Kalinowski J."/>
        </authorList>
    </citation>
    <scope>NUCLEOTIDE SEQUENCE [LARGE SCALE GENOMIC DNA]</scope>
    <source>
        <strain evidence="3 4">DSM 7358</strain>
    </source>
</reference>
<dbReference type="SMART" id="SM00267">
    <property type="entry name" value="GGDEF"/>
    <property type="match status" value="1"/>
</dbReference>
<dbReference type="InterPro" id="IPR000160">
    <property type="entry name" value="GGDEF_dom"/>
</dbReference>
<dbReference type="EMBL" id="CP006272">
    <property type="protein sequence ID" value="AGZ44487.1"/>
    <property type="molecule type" value="Genomic_DNA"/>
</dbReference>
<accession>U5W652</accession>
<dbReference type="AlphaFoldDB" id="U5W652"/>
<dbReference type="HOGENOM" id="CLU_000445_70_50_11"/>
<evidence type="ECO:0000313" key="4">
    <source>
        <dbReference type="Proteomes" id="UP000017746"/>
    </source>
</evidence>
<dbReference type="SMART" id="SM00052">
    <property type="entry name" value="EAL"/>
    <property type="match status" value="1"/>
</dbReference>
<dbReference type="KEGG" id="afs:AFR_31135"/>
<dbReference type="PROSITE" id="PS50887">
    <property type="entry name" value="GGDEF"/>
    <property type="match status" value="1"/>
</dbReference>
<proteinExistence type="predicted"/>
<protein>
    <submittedName>
        <fullName evidence="3">Diguanylate cyclase</fullName>
    </submittedName>
</protein>
<dbReference type="InterPro" id="IPR043128">
    <property type="entry name" value="Rev_trsase/Diguanyl_cyclase"/>
</dbReference>
<dbReference type="STRING" id="1246995.AFR_31135"/>